<evidence type="ECO:0000256" key="1">
    <source>
        <dbReference type="SAM" id="MobiDB-lite"/>
    </source>
</evidence>
<name>A0ABQ8TXY8_PERAM</name>
<dbReference type="EMBL" id="JAJSOF020000003">
    <property type="protein sequence ID" value="KAJ4450135.1"/>
    <property type="molecule type" value="Genomic_DNA"/>
</dbReference>
<evidence type="ECO:0000313" key="3">
    <source>
        <dbReference type="Proteomes" id="UP001148838"/>
    </source>
</evidence>
<comment type="caution">
    <text evidence="2">The sequence shown here is derived from an EMBL/GenBank/DDBJ whole genome shotgun (WGS) entry which is preliminary data.</text>
</comment>
<gene>
    <name evidence="2" type="ORF">ANN_01542</name>
</gene>
<accession>A0ABQ8TXY8</accession>
<feature type="region of interest" description="Disordered" evidence="1">
    <location>
        <begin position="30"/>
        <end position="54"/>
    </location>
</feature>
<reference evidence="2 3" key="1">
    <citation type="journal article" date="2022" name="Allergy">
        <title>Genome assembly and annotation of Periplaneta americana reveal a comprehensive cockroach allergen profile.</title>
        <authorList>
            <person name="Wang L."/>
            <person name="Xiong Q."/>
            <person name="Saelim N."/>
            <person name="Wang L."/>
            <person name="Nong W."/>
            <person name="Wan A.T."/>
            <person name="Shi M."/>
            <person name="Liu X."/>
            <person name="Cao Q."/>
            <person name="Hui J.H.L."/>
            <person name="Sookrung N."/>
            <person name="Leung T.F."/>
            <person name="Tungtrongchitr A."/>
            <person name="Tsui S.K.W."/>
        </authorList>
    </citation>
    <scope>NUCLEOTIDE SEQUENCE [LARGE SCALE GENOMIC DNA]</scope>
    <source>
        <strain evidence="2">PWHHKU_190912</strain>
    </source>
</reference>
<keyword evidence="3" id="KW-1185">Reference proteome</keyword>
<sequence length="70" mass="8066">MLTWENHFTTILNQFNKEVPYTGNRSTYQYLRPDTTGRNSTNNQKDKTGKAAGSDGIYIEHIQSAQPRFL</sequence>
<proteinExistence type="predicted"/>
<protein>
    <submittedName>
        <fullName evidence="2">Uncharacterized protein</fullName>
    </submittedName>
</protein>
<evidence type="ECO:0000313" key="2">
    <source>
        <dbReference type="EMBL" id="KAJ4450135.1"/>
    </source>
</evidence>
<dbReference type="Proteomes" id="UP001148838">
    <property type="component" value="Unassembled WGS sequence"/>
</dbReference>
<organism evidence="2 3">
    <name type="scientific">Periplaneta americana</name>
    <name type="common">American cockroach</name>
    <name type="synonym">Blatta americana</name>
    <dbReference type="NCBI Taxonomy" id="6978"/>
    <lineage>
        <taxon>Eukaryota</taxon>
        <taxon>Metazoa</taxon>
        <taxon>Ecdysozoa</taxon>
        <taxon>Arthropoda</taxon>
        <taxon>Hexapoda</taxon>
        <taxon>Insecta</taxon>
        <taxon>Pterygota</taxon>
        <taxon>Neoptera</taxon>
        <taxon>Polyneoptera</taxon>
        <taxon>Dictyoptera</taxon>
        <taxon>Blattodea</taxon>
        <taxon>Blattoidea</taxon>
        <taxon>Blattidae</taxon>
        <taxon>Blattinae</taxon>
        <taxon>Periplaneta</taxon>
    </lineage>
</organism>